<dbReference type="SFLD" id="SFLDG00358">
    <property type="entry name" value="Main_(cytGST)"/>
    <property type="match status" value="1"/>
</dbReference>
<evidence type="ECO:0000259" key="1">
    <source>
        <dbReference type="PROSITE" id="PS50404"/>
    </source>
</evidence>
<dbReference type="CDD" id="cd00299">
    <property type="entry name" value="GST_C_family"/>
    <property type="match status" value="1"/>
</dbReference>
<name>A0ABU1JK65_9PROT</name>
<evidence type="ECO:0000313" key="4">
    <source>
        <dbReference type="Proteomes" id="UP001262410"/>
    </source>
</evidence>
<dbReference type="Pfam" id="PF13417">
    <property type="entry name" value="GST_N_3"/>
    <property type="match status" value="1"/>
</dbReference>
<feature type="domain" description="GST C-terminal" evidence="2">
    <location>
        <begin position="89"/>
        <end position="212"/>
    </location>
</feature>
<dbReference type="PROSITE" id="PS50405">
    <property type="entry name" value="GST_CTER"/>
    <property type="match status" value="1"/>
</dbReference>
<dbReference type="Proteomes" id="UP001262410">
    <property type="component" value="Unassembled WGS sequence"/>
</dbReference>
<dbReference type="CDD" id="cd00570">
    <property type="entry name" value="GST_N_family"/>
    <property type="match status" value="1"/>
</dbReference>
<dbReference type="PANTHER" id="PTHR44051:SF8">
    <property type="entry name" value="GLUTATHIONE S-TRANSFERASE GSTA"/>
    <property type="match status" value="1"/>
</dbReference>
<keyword evidence="3" id="KW-0808">Transferase</keyword>
<dbReference type="SUPFAM" id="SSF52833">
    <property type="entry name" value="Thioredoxin-like"/>
    <property type="match status" value="1"/>
</dbReference>
<dbReference type="RefSeq" id="WP_309793096.1">
    <property type="nucleotide sequence ID" value="NZ_JAVDPW010000002.1"/>
</dbReference>
<reference evidence="3 4" key="1">
    <citation type="submission" date="2023-07" db="EMBL/GenBank/DDBJ databases">
        <title>Sorghum-associated microbial communities from plants grown in Nebraska, USA.</title>
        <authorList>
            <person name="Schachtman D."/>
        </authorList>
    </citation>
    <scope>NUCLEOTIDE SEQUENCE [LARGE SCALE GENOMIC DNA]</scope>
    <source>
        <strain evidence="3 4">584</strain>
    </source>
</reference>
<dbReference type="SUPFAM" id="SSF47616">
    <property type="entry name" value="GST C-terminal domain-like"/>
    <property type="match status" value="1"/>
</dbReference>
<dbReference type="InterPro" id="IPR036249">
    <property type="entry name" value="Thioredoxin-like_sf"/>
</dbReference>
<dbReference type="EC" id="2.5.1.18" evidence="3"/>
<dbReference type="PANTHER" id="PTHR44051">
    <property type="entry name" value="GLUTATHIONE S-TRANSFERASE-RELATED"/>
    <property type="match status" value="1"/>
</dbReference>
<dbReference type="InterPro" id="IPR036282">
    <property type="entry name" value="Glutathione-S-Trfase_C_sf"/>
</dbReference>
<evidence type="ECO:0000313" key="3">
    <source>
        <dbReference type="EMBL" id="MDR6288993.1"/>
    </source>
</evidence>
<feature type="domain" description="GST N-terminal" evidence="1">
    <location>
        <begin position="1"/>
        <end position="83"/>
    </location>
</feature>
<dbReference type="GO" id="GO:0004364">
    <property type="term" value="F:glutathione transferase activity"/>
    <property type="evidence" value="ECO:0007669"/>
    <property type="project" value="UniProtKB-EC"/>
</dbReference>
<organism evidence="3 4">
    <name type="scientific">Inquilinus ginsengisoli</name>
    <dbReference type="NCBI Taxonomy" id="363840"/>
    <lineage>
        <taxon>Bacteria</taxon>
        <taxon>Pseudomonadati</taxon>
        <taxon>Pseudomonadota</taxon>
        <taxon>Alphaproteobacteria</taxon>
        <taxon>Rhodospirillales</taxon>
        <taxon>Rhodospirillaceae</taxon>
        <taxon>Inquilinus</taxon>
    </lineage>
</organism>
<gene>
    <name evidence="3" type="ORF">E9232_001500</name>
</gene>
<accession>A0ABU1JK65</accession>
<dbReference type="InterPro" id="IPR010987">
    <property type="entry name" value="Glutathione-S-Trfase_C-like"/>
</dbReference>
<dbReference type="InterPro" id="IPR040079">
    <property type="entry name" value="Glutathione_S-Trfase"/>
</dbReference>
<dbReference type="PROSITE" id="PS50404">
    <property type="entry name" value="GST_NTER"/>
    <property type="match status" value="1"/>
</dbReference>
<proteinExistence type="predicted"/>
<dbReference type="EMBL" id="JAVDPW010000002">
    <property type="protein sequence ID" value="MDR6288993.1"/>
    <property type="molecule type" value="Genomic_DNA"/>
</dbReference>
<dbReference type="InterPro" id="IPR004046">
    <property type="entry name" value="GST_C"/>
</dbReference>
<dbReference type="Pfam" id="PF00043">
    <property type="entry name" value="GST_C"/>
    <property type="match status" value="1"/>
</dbReference>
<protein>
    <submittedName>
        <fullName evidence="3">Glutathione S-transferase</fullName>
        <ecNumber evidence="3">2.5.1.18</ecNumber>
    </submittedName>
</protein>
<sequence>MALTLYLHPLASFCHKVLIALYENGTPFEGRIVDKLDEASAAEFTAVWPVGKFPVLRDEARGQMIPETSIIIEYLDRHHRGPVPLLPDDPDLALQARLWDRFFDLYVQGPMQKLVTDLRRPDGQKDPQGVAEAKATLATAYDVIERQLETGPWAIGEAFSIADCAATPALFYAGTLVPFAASHPRTAAYFERLVARPSVVRTLREARPYFHFYPAYDAIPARFLAD</sequence>
<dbReference type="InterPro" id="IPR004045">
    <property type="entry name" value="Glutathione_S-Trfase_N"/>
</dbReference>
<comment type="caution">
    <text evidence="3">The sequence shown here is derived from an EMBL/GenBank/DDBJ whole genome shotgun (WGS) entry which is preliminary data.</text>
</comment>
<evidence type="ECO:0000259" key="2">
    <source>
        <dbReference type="PROSITE" id="PS50405"/>
    </source>
</evidence>
<keyword evidence="4" id="KW-1185">Reference proteome</keyword>
<dbReference type="Gene3D" id="3.40.30.10">
    <property type="entry name" value="Glutaredoxin"/>
    <property type="match status" value="1"/>
</dbReference>
<dbReference type="Gene3D" id="1.20.1050.10">
    <property type="match status" value="1"/>
</dbReference>
<dbReference type="PROSITE" id="PS51354">
    <property type="entry name" value="GLUTAREDOXIN_2"/>
    <property type="match status" value="1"/>
</dbReference>
<dbReference type="SFLD" id="SFLDS00019">
    <property type="entry name" value="Glutathione_Transferase_(cytos"/>
    <property type="match status" value="1"/>
</dbReference>